<evidence type="ECO:0000313" key="1">
    <source>
        <dbReference type="EnsemblMetazoa" id="AAEL008884-PA"/>
    </source>
</evidence>
<proteinExistence type="predicted"/>
<reference evidence="1" key="2">
    <citation type="submission" date="2020-05" db="UniProtKB">
        <authorList>
            <consortium name="EnsemblMetazoa"/>
        </authorList>
    </citation>
    <scope>IDENTIFICATION</scope>
    <source>
        <strain evidence="1">LVP_AGWG</strain>
    </source>
</reference>
<protein>
    <submittedName>
        <fullName evidence="1">Uncharacterized protein</fullName>
    </submittedName>
</protein>
<sequence length="284" mass="31464">MNSAFIIWQLLLVISFVIASPEIATQTNGFNGYNYPKPSIPFNPGYVYSTPSCPLNLPSTHYVTVPVTETSIVLTTLPPLTVTLPRQTEYYTKTELQISTAINYLTSTTTEFRIQPTTVTAYITSTYCAPKTYLPPPPPQNTYLPTITTPPPPPPTPSNTYLPADPPQRYFNVENTTPNSFLQSFNFAQAGPIKRMANDIDDSSVDSEDEVNLLGGNVEQFQENAASSPNQQQQQQLPAINIIYFDRSEPTPNNDRNATAAGPPTDLMNWLLCRFNLANKTCVN</sequence>
<name>A0A1S4FKP9_AEDAE</name>
<dbReference type="VEuPathDB" id="VectorBase:AAEL008884"/>
<organism evidence="1 2">
    <name type="scientific">Aedes aegypti</name>
    <name type="common">Yellowfever mosquito</name>
    <name type="synonym">Culex aegypti</name>
    <dbReference type="NCBI Taxonomy" id="7159"/>
    <lineage>
        <taxon>Eukaryota</taxon>
        <taxon>Metazoa</taxon>
        <taxon>Ecdysozoa</taxon>
        <taxon>Arthropoda</taxon>
        <taxon>Hexapoda</taxon>
        <taxon>Insecta</taxon>
        <taxon>Pterygota</taxon>
        <taxon>Neoptera</taxon>
        <taxon>Endopterygota</taxon>
        <taxon>Diptera</taxon>
        <taxon>Nematocera</taxon>
        <taxon>Culicoidea</taxon>
        <taxon>Culicidae</taxon>
        <taxon>Culicinae</taxon>
        <taxon>Aedini</taxon>
        <taxon>Aedes</taxon>
        <taxon>Stegomyia</taxon>
    </lineage>
</organism>
<dbReference type="Proteomes" id="UP000008820">
    <property type="component" value="Chromosome 2"/>
</dbReference>
<gene>
    <name evidence="1" type="primary">5571194</name>
</gene>
<evidence type="ECO:0000313" key="2">
    <source>
        <dbReference type="Proteomes" id="UP000008820"/>
    </source>
</evidence>
<keyword evidence="2" id="KW-1185">Reference proteome</keyword>
<dbReference type="AlphaFoldDB" id="A0A1S4FKP9"/>
<accession>A0A1S4FKP9</accession>
<dbReference type="OrthoDB" id="7764419at2759"/>
<dbReference type="InParanoid" id="A0A1S4FKP9"/>
<dbReference type="EnsemblMetazoa" id="AAEL008884-RA">
    <property type="protein sequence ID" value="AAEL008884-PA"/>
    <property type="gene ID" value="AAEL008884"/>
</dbReference>
<reference evidence="1 2" key="1">
    <citation type="submission" date="2017-06" db="EMBL/GenBank/DDBJ databases">
        <title>Aedes aegypti genome working group (AGWG) sequencing and assembly.</title>
        <authorList>
            <consortium name="Aedes aegypti Genome Working Group (AGWG)"/>
            <person name="Matthews B.J."/>
        </authorList>
    </citation>
    <scope>NUCLEOTIDE SEQUENCE [LARGE SCALE GENOMIC DNA]</scope>
    <source>
        <strain evidence="1 2">LVP_AGWG</strain>
    </source>
</reference>